<accession>A0A5J4WFZ4</accession>
<gene>
    <name evidence="2" type="ORF">EZS28_010832</name>
</gene>
<evidence type="ECO:0000313" key="3">
    <source>
        <dbReference type="Proteomes" id="UP000324800"/>
    </source>
</evidence>
<dbReference type="EMBL" id="SNRW01002176">
    <property type="protein sequence ID" value="KAA6393646.1"/>
    <property type="molecule type" value="Genomic_DNA"/>
</dbReference>
<dbReference type="Pfam" id="PF03184">
    <property type="entry name" value="DDE_1"/>
    <property type="match status" value="1"/>
</dbReference>
<reference evidence="2 3" key="1">
    <citation type="submission" date="2019-03" db="EMBL/GenBank/DDBJ databases">
        <title>Single cell metagenomics reveals metabolic interactions within the superorganism composed of flagellate Streblomastix strix and complex community of Bacteroidetes bacteria on its surface.</title>
        <authorList>
            <person name="Treitli S.C."/>
            <person name="Kolisko M."/>
            <person name="Husnik F."/>
            <person name="Keeling P."/>
            <person name="Hampl V."/>
        </authorList>
    </citation>
    <scope>NUCLEOTIDE SEQUENCE [LARGE SCALE GENOMIC DNA]</scope>
    <source>
        <strain evidence="2">ST1C</strain>
    </source>
</reference>
<dbReference type="GO" id="GO:0003676">
    <property type="term" value="F:nucleic acid binding"/>
    <property type="evidence" value="ECO:0007669"/>
    <property type="project" value="InterPro"/>
</dbReference>
<dbReference type="Proteomes" id="UP000324800">
    <property type="component" value="Unassembled WGS sequence"/>
</dbReference>
<comment type="caution">
    <text evidence="2">The sequence shown here is derived from an EMBL/GenBank/DDBJ whole genome shotgun (WGS) entry which is preliminary data.</text>
</comment>
<evidence type="ECO:0000259" key="1">
    <source>
        <dbReference type="Pfam" id="PF03184"/>
    </source>
</evidence>
<sequence length="276" mass="32201">MEVKENKIVSVNFEEFQSKISIYSRYRATKTLESGRDPFQNEHPTYLTPEEEALLESIIKIDAACSECPSFEEICLWHSKLNKTEKNYSWFYSKFLQKDGRNSQFTTQQSYMHQNLLRQILQPQQLITSSTTLFCVVAEGFAFSSALPFPQTLDLSSTKDFNNKQFLIFQNLNGWMTKQIFRYLMLTIYIPAIVERRREFAGAERSLVMLDGHGSRLCIDVWKKCQENNIDVIGFLSHTTHMIQALDRGINVVYKQELQKHAIMTKAQRVRNVLLQ</sequence>
<dbReference type="InterPro" id="IPR004875">
    <property type="entry name" value="DDE_SF_endonuclease_dom"/>
</dbReference>
<protein>
    <recommendedName>
        <fullName evidence="1">DDE-1 domain-containing protein</fullName>
    </recommendedName>
</protein>
<evidence type="ECO:0000313" key="2">
    <source>
        <dbReference type="EMBL" id="KAA6393646.1"/>
    </source>
</evidence>
<dbReference type="OrthoDB" id="10035668at2759"/>
<feature type="domain" description="DDE-1" evidence="1">
    <location>
        <begin position="159"/>
        <end position="262"/>
    </location>
</feature>
<name>A0A5J4WFZ4_9EUKA</name>
<proteinExistence type="predicted"/>
<dbReference type="AlphaFoldDB" id="A0A5J4WFZ4"/>
<organism evidence="2 3">
    <name type="scientific">Streblomastix strix</name>
    <dbReference type="NCBI Taxonomy" id="222440"/>
    <lineage>
        <taxon>Eukaryota</taxon>
        <taxon>Metamonada</taxon>
        <taxon>Preaxostyla</taxon>
        <taxon>Oxymonadida</taxon>
        <taxon>Streblomastigidae</taxon>
        <taxon>Streblomastix</taxon>
    </lineage>
</organism>